<name>A0A1P9WWQ6_9BACT</name>
<dbReference type="KEGG" id="smon:AWR27_10670"/>
<evidence type="ECO:0000313" key="2">
    <source>
        <dbReference type="Proteomes" id="UP000187941"/>
    </source>
</evidence>
<evidence type="ECO:0000313" key="1">
    <source>
        <dbReference type="EMBL" id="AQG79748.1"/>
    </source>
</evidence>
<dbReference type="InterPro" id="IPR013783">
    <property type="entry name" value="Ig-like_fold"/>
</dbReference>
<proteinExistence type="predicted"/>
<accession>A0A1P9WWQ6</accession>
<sequence>MIGTGGTSRIILDNLFVSNVISQVAGPSCSTDALPVTLTEFSATQSPNDCSVQLNWATSLELTNEKFIVERSSNAQSFEGIGSVAGRGTTNANQRYSFVDSSPLPTAYYRLKQVDADQTSTYSKIIAVVNRCSAGAIVLQYSQQTARLDVLLNQIDAQFPVSLDVYDSSGRRLHHLNVAESQSIASIDTTPFGSRFIIVRIADSGGNVLRSQRLFLPQ</sequence>
<gene>
    <name evidence="1" type="ORF">AWR27_10670</name>
</gene>
<dbReference type="AlphaFoldDB" id="A0A1P9WWQ6"/>
<dbReference type="Proteomes" id="UP000187941">
    <property type="component" value="Chromosome"/>
</dbReference>
<evidence type="ECO:0008006" key="3">
    <source>
        <dbReference type="Google" id="ProtNLM"/>
    </source>
</evidence>
<dbReference type="EMBL" id="CP014263">
    <property type="protein sequence ID" value="AQG79748.1"/>
    <property type="molecule type" value="Genomic_DNA"/>
</dbReference>
<dbReference type="STRING" id="1178516.AWR27_10670"/>
<protein>
    <recommendedName>
        <fullName evidence="3">Secretion system C-terminal sorting domain-containing protein</fullName>
    </recommendedName>
</protein>
<keyword evidence="2" id="KW-1185">Reference proteome</keyword>
<reference evidence="1 2" key="1">
    <citation type="submission" date="2016-01" db="EMBL/GenBank/DDBJ databases">
        <authorList>
            <person name="Oliw E.H."/>
        </authorList>
    </citation>
    <scope>NUCLEOTIDE SEQUENCE [LARGE SCALE GENOMIC DNA]</scope>
    <source>
        <strain evidence="1 2">DY10</strain>
    </source>
</reference>
<organism evidence="1 2">
    <name type="scientific">Spirosoma montaniterrae</name>
    <dbReference type="NCBI Taxonomy" id="1178516"/>
    <lineage>
        <taxon>Bacteria</taxon>
        <taxon>Pseudomonadati</taxon>
        <taxon>Bacteroidota</taxon>
        <taxon>Cytophagia</taxon>
        <taxon>Cytophagales</taxon>
        <taxon>Cytophagaceae</taxon>
        <taxon>Spirosoma</taxon>
    </lineage>
</organism>
<dbReference type="Gene3D" id="2.60.40.10">
    <property type="entry name" value="Immunoglobulins"/>
    <property type="match status" value="1"/>
</dbReference>